<dbReference type="AlphaFoldDB" id="A0A017HTA0"/>
<gene>
    <name evidence="1" type="ORF">Rumeso_00695</name>
</gene>
<dbReference type="Proteomes" id="UP000019666">
    <property type="component" value="Unassembled WGS sequence"/>
</dbReference>
<proteinExistence type="predicted"/>
<comment type="caution">
    <text evidence="1">The sequence shown here is derived from an EMBL/GenBank/DDBJ whole genome shotgun (WGS) entry which is preliminary data.</text>
</comment>
<accession>A0A017HTA0</accession>
<organism evidence="1 2">
    <name type="scientific">Rubellimicrobium mesophilum DSM 19309</name>
    <dbReference type="NCBI Taxonomy" id="442562"/>
    <lineage>
        <taxon>Bacteria</taxon>
        <taxon>Pseudomonadati</taxon>
        <taxon>Pseudomonadota</taxon>
        <taxon>Alphaproteobacteria</taxon>
        <taxon>Rhodobacterales</taxon>
        <taxon>Roseobacteraceae</taxon>
        <taxon>Rubellimicrobium</taxon>
    </lineage>
</organism>
<dbReference type="HOGENOM" id="CLU_3172795_0_0_5"/>
<protein>
    <submittedName>
        <fullName evidence="1">Uncharacterized protein</fullName>
    </submittedName>
</protein>
<sequence>MGAAPCRKAECFQLTVFLEQHEFHARRDWLGFLGQYLRWSAKSASQE</sequence>
<evidence type="ECO:0000313" key="1">
    <source>
        <dbReference type="EMBL" id="EYD77737.1"/>
    </source>
</evidence>
<reference evidence="1 2" key="1">
    <citation type="submission" date="2013-02" db="EMBL/GenBank/DDBJ databases">
        <authorList>
            <person name="Fiebig A."/>
            <person name="Goeker M."/>
            <person name="Klenk H.-P.P."/>
        </authorList>
    </citation>
    <scope>NUCLEOTIDE SEQUENCE [LARGE SCALE GENOMIC DNA]</scope>
    <source>
        <strain evidence="1 2">DSM 19309</strain>
    </source>
</reference>
<name>A0A017HTA0_9RHOB</name>
<evidence type="ECO:0000313" key="2">
    <source>
        <dbReference type="Proteomes" id="UP000019666"/>
    </source>
</evidence>
<keyword evidence="2" id="KW-1185">Reference proteome</keyword>
<dbReference type="EMBL" id="AOSK01000023">
    <property type="protein sequence ID" value="EYD77737.1"/>
    <property type="molecule type" value="Genomic_DNA"/>
</dbReference>